<dbReference type="RefSeq" id="WP_046324434.1">
    <property type="nucleotide sequence ID" value="NZ_JBHTMT010000008.1"/>
</dbReference>
<dbReference type="GO" id="GO:0005737">
    <property type="term" value="C:cytoplasm"/>
    <property type="evidence" value="ECO:0007669"/>
    <property type="project" value="UniProtKB-SubCell"/>
</dbReference>
<feature type="domain" description="PTS EIIB type-4" evidence="8">
    <location>
        <begin position="1"/>
        <end position="158"/>
    </location>
</feature>
<dbReference type="GO" id="GO:0008982">
    <property type="term" value="F:protein-N(PI)-phosphohistidine-sugar phosphotransferase activity"/>
    <property type="evidence" value="ECO:0007669"/>
    <property type="project" value="InterPro"/>
</dbReference>
<dbReference type="GO" id="GO:0009401">
    <property type="term" value="P:phosphoenolpyruvate-dependent sugar phosphotransferase system"/>
    <property type="evidence" value="ECO:0007669"/>
    <property type="project" value="UniProtKB-KW"/>
</dbReference>
<dbReference type="EMBL" id="JXLI01000008">
    <property type="protein sequence ID" value="KJY57442.1"/>
    <property type="molecule type" value="Genomic_DNA"/>
</dbReference>
<dbReference type="Pfam" id="PF03830">
    <property type="entry name" value="PTSIIB_sorb"/>
    <property type="match status" value="1"/>
</dbReference>
<gene>
    <name evidence="10" type="ORF">DK873_02280</name>
    <name evidence="9" type="ORF">JF74_04700</name>
</gene>
<protein>
    <submittedName>
        <fullName evidence="9">PTS Man IIB</fullName>
    </submittedName>
    <submittedName>
        <fullName evidence="10">PTS mannose/fructose/sorbose transporter subunit IIB</fullName>
    </submittedName>
</protein>
<dbReference type="Proteomes" id="UP000247698">
    <property type="component" value="Unassembled WGS sequence"/>
</dbReference>
<dbReference type="PATRIC" id="fig|1218507.3.peg.637"/>
<reference evidence="9 11" key="1">
    <citation type="submission" date="2015-01" db="EMBL/GenBank/DDBJ databases">
        <title>Comparative genomics of the lactic acid bacteria isolated from the honey bee gut.</title>
        <authorList>
            <person name="Ellegaard K.M."/>
            <person name="Tamarit D."/>
            <person name="Javelind E."/>
            <person name="Olofsson T."/>
            <person name="Andersson S.G."/>
            <person name="Vasquez A."/>
        </authorList>
    </citation>
    <scope>NUCLEOTIDE SEQUENCE [LARGE SCALE GENOMIC DNA]</scope>
    <source>
        <strain evidence="9 11">Hma8</strain>
    </source>
</reference>
<reference evidence="10 12" key="2">
    <citation type="submission" date="2018-05" db="EMBL/GenBank/DDBJ databases">
        <title>Reference genomes for bee gut microbiota database.</title>
        <authorList>
            <person name="Ellegaard K.M."/>
        </authorList>
    </citation>
    <scope>NUCLEOTIDE SEQUENCE [LARGE SCALE GENOMIC DNA]</scope>
    <source>
        <strain evidence="10 12">ESL0184</strain>
    </source>
</reference>
<evidence type="ECO:0000256" key="1">
    <source>
        <dbReference type="ARBA" id="ARBA00004496"/>
    </source>
</evidence>
<dbReference type="Proteomes" id="UP000033531">
    <property type="component" value="Unassembled WGS sequence"/>
</dbReference>
<dbReference type="AlphaFoldDB" id="A0A0F4LF34"/>
<evidence type="ECO:0000313" key="9">
    <source>
        <dbReference type="EMBL" id="KJY57442.1"/>
    </source>
</evidence>
<keyword evidence="12" id="KW-1185">Reference proteome</keyword>
<accession>A0A0F4LF34</accession>
<dbReference type="GO" id="GO:0016301">
    <property type="term" value="F:kinase activity"/>
    <property type="evidence" value="ECO:0007669"/>
    <property type="project" value="UniProtKB-KW"/>
</dbReference>
<evidence type="ECO:0000256" key="5">
    <source>
        <dbReference type="ARBA" id="ARBA00022679"/>
    </source>
</evidence>
<evidence type="ECO:0000313" key="12">
    <source>
        <dbReference type="Proteomes" id="UP000247698"/>
    </source>
</evidence>
<keyword evidence="6" id="KW-0598">Phosphotransferase system</keyword>
<evidence type="ECO:0000259" key="8">
    <source>
        <dbReference type="PROSITE" id="PS51101"/>
    </source>
</evidence>
<evidence type="ECO:0000256" key="6">
    <source>
        <dbReference type="ARBA" id="ARBA00022683"/>
    </source>
</evidence>
<keyword evidence="2" id="KW-0813">Transport</keyword>
<dbReference type="InterPro" id="IPR036667">
    <property type="entry name" value="PTS_IIB_sorbose-sp_sf"/>
</dbReference>
<evidence type="ECO:0000313" key="10">
    <source>
        <dbReference type="EMBL" id="PXY84033.1"/>
    </source>
</evidence>
<sequence>MINFFRVDHRLLHGQVAQAWYGATGANCILIANDEVAGDQLRKNVMKLAKPAGAKLVIQSIAKSANSINSGVTDKYHVFVVVASIHDAYRLLQKLTVNIKELNLGGTSPSAEAESLSAAVGVTPQDRKDLRKLQEKGMEIFIQQVPSEAKKVVNFRKE</sequence>
<dbReference type="CDD" id="cd00001">
    <property type="entry name" value="PTS_IIB_man"/>
    <property type="match status" value="1"/>
</dbReference>
<evidence type="ECO:0000313" key="11">
    <source>
        <dbReference type="Proteomes" id="UP000033531"/>
    </source>
</evidence>
<organism evidence="9 11">
    <name type="scientific">Lactobacillus melliventris</name>
    <dbReference type="NCBI Taxonomy" id="1218507"/>
    <lineage>
        <taxon>Bacteria</taxon>
        <taxon>Bacillati</taxon>
        <taxon>Bacillota</taxon>
        <taxon>Bacilli</taxon>
        <taxon>Lactobacillales</taxon>
        <taxon>Lactobacillaceae</taxon>
        <taxon>Lactobacillus</taxon>
    </lineage>
</organism>
<dbReference type="HOGENOM" id="CLU_116175_2_0_9"/>
<evidence type="ECO:0000256" key="7">
    <source>
        <dbReference type="ARBA" id="ARBA00022777"/>
    </source>
</evidence>
<comment type="caution">
    <text evidence="9">The sequence shown here is derived from an EMBL/GenBank/DDBJ whole genome shotgun (WGS) entry which is preliminary data.</text>
</comment>
<evidence type="ECO:0000256" key="3">
    <source>
        <dbReference type="ARBA" id="ARBA00022490"/>
    </source>
</evidence>
<keyword evidence="7" id="KW-0418">Kinase</keyword>
<comment type="subcellular location">
    <subcellularLocation>
        <location evidence="1">Cytoplasm</location>
    </subcellularLocation>
</comment>
<dbReference type="EMBL" id="QGLG01000002">
    <property type="protein sequence ID" value="PXY84033.1"/>
    <property type="molecule type" value="Genomic_DNA"/>
</dbReference>
<dbReference type="SUPFAM" id="SSF52728">
    <property type="entry name" value="PTS IIb component"/>
    <property type="match status" value="1"/>
</dbReference>
<dbReference type="STRING" id="1218507.JF74_04700"/>
<keyword evidence="3" id="KW-0963">Cytoplasm</keyword>
<proteinExistence type="predicted"/>
<dbReference type="Gene3D" id="3.40.35.10">
    <property type="entry name" value="Phosphotransferase system, sorbose subfamily IIB component"/>
    <property type="match status" value="1"/>
</dbReference>
<evidence type="ECO:0000256" key="2">
    <source>
        <dbReference type="ARBA" id="ARBA00022448"/>
    </source>
</evidence>
<keyword evidence="5" id="KW-0808">Transferase</keyword>
<evidence type="ECO:0000256" key="4">
    <source>
        <dbReference type="ARBA" id="ARBA00022597"/>
    </source>
</evidence>
<name>A0A0F4LF34_9LACO</name>
<dbReference type="PROSITE" id="PS51101">
    <property type="entry name" value="PTS_EIIB_TYPE_4"/>
    <property type="match status" value="1"/>
</dbReference>
<dbReference type="OrthoDB" id="9788818at2"/>
<keyword evidence="4" id="KW-0762">Sugar transport</keyword>
<dbReference type="InterPro" id="IPR004720">
    <property type="entry name" value="PTS_IIB_sorbose-sp"/>
</dbReference>